<protein>
    <recommendedName>
        <fullName evidence="5">Repeat domain-containing protein</fullName>
    </recommendedName>
</protein>
<sequence>MSLRRFTVFLIVAISIFTAGSAFAEARTYAVYPFEVNGPAQYKYLSRGVQTMLISRLNWTGHFEPLAASKELSEADRPTSKITEIKSAQKLGVDYLALGGLTIVGTDVAIDLRMVDKDGKFWTKSAKTTMEGLIPALDTIATEVKGQLFEKPGSKVASDEEKAREDARPKEALNPEFISASSASVAMQSTVNPQFRYEGGTETPGRWRSQSIDFVNRGGFVADVTGDGKQNLVMLSDADVKVFDVDEQRLKEVASYQYPSRSNGIRISGIDIGKDGVTEVVLCVIMEDRPYSYIISFKNKTPKVLIDRFSNFLNAVRLPPNFSESLLGQKYDSSRTFYSKSVTEYMYSNGELVPIRHLAVPEFANVFNTSFLPGKDDYKVLVLNKYGRISVYNKALEPLYESQDSYNSADVKFETPTKLVGFGSENKKNKMEHYYFVPMPITVTSISDPTKLEVLLNKDISVASQVFSNYKSFSQGEIHSEYWDGVGLSLAWKTRRIKGTVTSYGVADIDNDGENELYCILNTYPGALGVKFRKTLIIAYELTLGK</sequence>
<feature type="region of interest" description="Disordered" evidence="1">
    <location>
        <begin position="151"/>
        <end position="170"/>
    </location>
</feature>
<keyword evidence="4" id="KW-1185">Reference proteome</keyword>
<dbReference type="SUPFAM" id="SSF52964">
    <property type="entry name" value="TolB, N-terminal domain"/>
    <property type="match status" value="1"/>
</dbReference>
<feature type="signal peptide" evidence="2">
    <location>
        <begin position="1"/>
        <end position="24"/>
    </location>
</feature>
<keyword evidence="2" id="KW-0732">Signal</keyword>
<reference evidence="4" key="1">
    <citation type="submission" date="2017-04" db="EMBL/GenBank/DDBJ databases">
        <authorList>
            <person name="Varghese N."/>
            <person name="Submissions S."/>
        </authorList>
    </citation>
    <scope>NUCLEOTIDE SEQUENCE [LARGE SCALE GENOMIC DNA]</scope>
    <source>
        <strain evidence="4">K3S</strain>
    </source>
</reference>
<dbReference type="AlphaFoldDB" id="A0A1X7DFV1"/>
<evidence type="ECO:0008006" key="5">
    <source>
        <dbReference type="Google" id="ProtNLM"/>
    </source>
</evidence>
<dbReference type="SUPFAM" id="SSF69318">
    <property type="entry name" value="Integrin alpha N-terminal domain"/>
    <property type="match status" value="1"/>
</dbReference>
<organism evidence="3 4">
    <name type="scientific">Desulfovibrio gilichinskyi</name>
    <dbReference type="NCBI Taxonomy" id="1519643"/>
    <lineage>
        <taxon>Bacteria</taxon>
        <taxon>Pseudomonadati</taxon>
        <taxon>Thermodesulfobacteriota</taxon>
        <taxon>Desulfovibrionia</taxon>
        <taxon>Desulfovibrionales</taxon>
        <taxon>Desulfovibrionaceae</taxon>
        <taxon>Desulfovibrio</taxon>
    </lineage>
</organism>
<dbReference type="OrthoDB" id="5422153at2"/>
<dbReference type="Gene3D" id="3.40.50.10070">
    <property type="entry name" value="TolB, N-terminal domain"/>
    <property type="match status" value="1"/>
</dbReference>
<evidence type="ECO:0000256" key="1">
    <source>
        <dbReference type="SAM" id="MobiDB-lite"/>
    </source>
</evidence>
<gene>
    <name evidence="3" type="ORF">SAMN06295933_1845</name>
</gene>
<evidence type="ECO:0000256" key="2">
    <source>
        <dbReference type="SAM" id="SignalP"/>
    </source>
</evidence>
<evidence type="ECO:0000313" key="3">
    <source>
        <dbReference type="EMBL" id="SMF14768.1"/>
    </source>
</evidence>
<dbReference type="Proteomes" id="UP000192906">
    <property type="component" value="Unassembled WGS sequence"/>
</dbReference>
<evidence type="ECO:0000313" key="4">
    <source>
        <dbReference type="Proteomes" id="UP000192906"/>
    </source>
</evidence>
<feature type="chain" id="PRO_5012485346" description="Repeat domain-containing protein" evidence="2">
    <location>
        <begin position="25"/>
        <end position="546"/>
    </location>
</feature>
<proteinExistence type="predicted"/>
<dbReference type="STRING" id="1519643.SAMN06295933_1845"/>
<dbReference type="InterPro" id="IPR028994">
    <property type="entry name" value="Integrin_alpha_N"/>
</dbReference>
<name>A0A1X7DFV1_9BACT</name>
<dbReference type="EMBL" id="FWZU01000003">
    <property type="protein sequence ID" value="SMF14768.1"/>
    <property type="molecule type" value="Genomic_DNA"/>
</dbReference>
<dbReference type="RefSeq" id="WP_085101498.1">
    <property type="nucleotide sequence ID" value="NZ_FWZU01000003.1"/>
</dbReference>
<feature type="compositionally biased region" description="Basic and acidic residues" evidence="1">
    <location>
        <begin position="157"/>
        <end position="170"/>
    </location>
</feature>
<accession>A0A1X7DFV1</accession>